<gene>
    <name evidence="2" type="ORF">ABL78_3959</name>
</gene>
<evidence type="ECO:0000313" key="3">
    <source>
        <dbReference type="Proteomes" id="UP000038009"/>
    </source>
</evidence>
<protein>
    <submittedName>
        <fullName evidence="2">Uncharacterized protein</fullName>
    </submittedName>
</protein>
<dbReference type="EMBL" id="LJSK01000108">
    <property type="protein sequence ID" value="KPI86968.1"/>
    <property type="molecule type" value="Genomic_DNA"/>
</dbReference>
<sequence>MPSTDLSFYVLPTGIGEEDVFARGEAPVLLAAVAGTGRALPPAVGAATAGPPTTFELARSEKPAQHIHFADPPASTTNSGFPLPTQSSQGTAHGAVISLTSSPAPATPATSASPTLPSAEPLCRLHYMVTSYLCTLQRGTALARRLPSSPREVASQRSFISPFGGAVQLAGGQHCYYACPLEEGRYLATVCLPRSVWQQLGGGDGAAYAHCLFHTTLLCTALSPSAFQKGGNAQSACYASLHTRLTSNPQVVQQCMSARVSAIAHLCHQIASHPHRYAPRVAALRRLCREDVSPLRTHPRLGQRVEELLRSATSSTCPASLRGMMPTMGLNSPEKRYVLAAVSLWYRGHPLHTSLMSSDQQQQSITAPLHSRGAQLRSAALSVMLKELEKRGRLGEDVSYQGANSTPVSVTAQCFCVSWSSYNASQAHTTASGYVSQPTWASPAPGSAQRPCAMSMAFTSSSGWTIALLLQPMRTPYVGSPLSIIFNGVHGLMTDDFESDGFFSLVREATAATRNTWRRPVHLVSPLAAQLETAVIAIKVGRRLPGTAATQDKVLYFLDVKASEAAIRLALKEASSTSSAAHCALPFASLHLTDSQYNVDKKRKASLIASHAETQRRRNLSDADGFLHYAVQATNSADASSTSSASLSRSVEAAVQAAMSYVHLTARIQKCIQRHKKGVRPALPSGGASPLPLLRHQRSQAAFSVVAEADTVRLVKAVPCHCSSGTSLMSSKAQHAVVYVVVELEKKKVPAAAHGALRSFASWILARCV</sequence>
<dbReference type="OMA" id="YVSAPMR"/>
<accession>A0A0N1IKM5</accession>
<evidence type="ECO:0000256" key="1">
    <source>
        <dbReference type="SAM" id="MobiDB-lite"/>
    </source>
</evidence>
<organism evidence="2 3">
    <name type="scientific">Leptomonas seymouri</name>
    <dbReference type="NCBI Taxonomy" id="5684"/>
    <lineage>
        <taxon>Eukaryota</taxon>
        <taxon>Discoba</taxon>
        <taxon>Euglenozoa</taxon>
        <taxon>Kinetoplastea</taxon>
        <taxon>Metakinetoplastina</taxon>
        <taxon>Trypanosomatida</taxon>
        <taxon>Trypanosomatidae</taxon>
        <taxon>Leishmaniinae</taxon>
        <taxon>Leptomonas</taxon>
    </lineage>
</organism>
<name>A0A0N1IKM5_LEPSE</name>
<feature type="region of interest" description="Disordered" evidence="1">
    <location>
        <begin position="68"/>
        <end position="93"/>
    </location>
</feature>
<feature type="compositionally biased region" description="Polar residues" evidence="1">
    <location>
        <begin position="74"/>
        <end position="91"/>
    </location>
</feature>
<dbReference type="OrthoDB" id="244690at2759"/>
<dbReference type="Proteomes" id="UP000038009">
    <property type="component" value="Unassembled WGS sequence"/>
</dbReference>
<evidence type="ECO:0000313" key="2">
    <source>
        <dbReference type="EMBL" id="KPI86968.1"/>
    </source>
</evidence>
<keyword evidence="3" id="KW-1185">Reference proteome</keyword>
<proteinExistence type="predicted"/>
<dbReference type="AlphaFoldDB" id="A0A0N1IKM5"/>
<reference evidence="2 3" key="1">
    <citation type="journal article" date="2015" name="PLoS Pathog.">
        <title>Leptomonas seymouri: Adaptations to the Dixenous Life Cycle Analyzed by Genome Sequencing, Transcriptome Profiling and Co-infection with Leishmania donovani.</title>
        <authorList>
            <person name="Kraeva N."/>
            <person name="Butenko A."/>
            <person name="Hlavacova J."/>
            <person name="Kostygov A."/>
            <person name="Myskova J."/>
            <person name="Grybchuk D."/>
            <person name="Lestinova T."/>
            <person name="Votypka J."/>
            <person name="Volf P."/>
            <person name="Opperdoes F."/>
            <person name="Flegontov P."/>
            <person name="Lukes J."/>
            <person name="Yurchenko V."/>
        </authorList>
    </citation>
    <scope>NUCLEOTIDE SEQUENCE [LARGE SCALE GENOMIC DNA]</scope>
    <source>
        <strain evidence="2 3">ATCC 30220</strain>
    </source>
</reference>
<comment type="caution">
    <text evidence="2">The sequence shown here is derived from an EMBL/GenBank/DDBJ whole genome shotgun (WGS) entry which is preliminary data.</text>
</comment>
<dbReference type="VEuPathDB" id="TriTrypDB:Lsey_0108_0120"/>